<dbReference type="KEGG" id="mcos:GM418_27625"/>
<keyword evidence="2" id="KW-1185">Reference proteome</keyword>
<dbReference type="Gene3D" id="2.130.10.10">
    <property type="entry name" value="YVTN repeat-like/Quinoprotein amine dehydrogenase"/>
    <property type="match status" value="1"/>
</dbReference>
<protein>
    <submittedName>
        <fullName evidence="1">Uncharacterized protein</fullName>
    </submittedName>
</protein>
<evidence type="ECO:0000313" key="1">
    <source>
        <dbReference type="EMBL" id="QGY47299.1"/>
    </source>
</evidence>
<accession>A0A6I6K123</accession>
<dbReference type="AlphaFoldDB" id="A0A6I6K123"/>
<evidence type="ECO:0000313" key="2">
    <source>
        <dbReference type="Proteomes" id="UP000428260"/>
    </source>
</evidence>
<dbReference type="EMBL" id="CP046401">
    <property type="protein sequence ID" value="QGY47299.1"/>
    <property type="molecule type" value="Genomic_DNA"/>
</dbReference>
<dbReference type="RefSeq" id="WP_158871033.1">
    <property type="nucleotide sequence ID" value="NZ_CP046401.1"/>
</dbReference>
<dbReference type="InterPro" id="IPR015943">
    <property type="entry name" value="WD40/YVTN_repeat-like_dom_sf"/>
</dbReference>
<organism evidence="1 2">
    <name type="scientific">Maribellus comscasis</name>
    <dbReference type="NCBI Taxonomy" id="2681766"/>
    <lineage>
        <taxon>Bacteria</taxon>
        <taxon>Pseudomonadati</taxon>
        <taxon>Bacteroidota</taxon>
        <taxon>Bacteroidia</taxon>
        <taxon>Marinilabiliales</taxon>
        <taxon>Prolixibacteraceae</taxon>
        <taxon>Maribellus</taxon>
    </lineage>
</organism>
<dbReference type="SUPFAM" id="SSF101898">
    <property type="entry name" value="NHL repeat"/>
    <property type="match status" value="1"/>
</dbReference>
<dbReference type="Proteomes" id="UP000428260">
    <property type="component" value="Chromosome"/>
</dbReference>
<gene>
    <name evidence="1" type="ORF">GM418_27625</name>
</gene>
<sequence>MNIKLKTIFTLLLVAVLGTTFCFGQRSNIYIADKPFVQEYSIKYNFTNERVTLNSVVSDRNGYIQVLSSHGLLRPKAGQFLFPGELVNDVQYRPTSDKGITDADIYKNQIIYIDDKAVLSNAWAGNLYSRHDLPNAKLFSAGQDFTFLIADEMELNLLKDSETLWEGSLNNEIQDIKYDSENDHFFILSAGEIYSFSPKNNKLELVLQNDKLTCIEVAGKKVLAGTSDGFFEFDAKSKKHISQIEKNLPWPEITTIKSVDGETWFGSTQGAFKLEKNDKFSYYASKRWLPSDNVIDISKGPENSVLILTDAGLAKICRKEMTLFDKAMFFEKQVRERHIRNGFNATVSGMTEGDVTSGSMETSDNDGLWTSMYLAGEVFRYVVTKSEDALQNIRESLDAMERLYTINEIPGFPSRSFERRGYKYHDKKWRRTEDPEWDWKSTTSSDEAIGHIFAFSAIAELVDDAQLKSKAILLIDTLMATTIKNDHYLVDWNGEPTTWGRWNPEYVNARPIMVGDRKINSSNYIGMLQTAYHFTGKEKYKKTAFGLMEKHGYLENLMRPMSEIGRAPETADDWSRMLSESWNHSDDEMYYCGYWGLYRYAFNDELKAKYKEAIVDHWEAERPEKEGLWNIMTAIVGDNDYDLEEAIWYLQEYPLDLVNWTVKNSHRKDIELIPENFREQTIKEVLPPDELRISRHNANRFDLDGGSDGRSEYSAGDIWLLPYWIGRYLGVIGEPVQK</sequence>
<name>A0A6I6K123_9BACT</name>
<proteinExistence type="predicted"/>
<reference evidence="1 2" key="1">
    <citation type="submission" date="2019-11" db="EMBL/GenBank/DDBJ databases">
        <authorList>
            <person name="Zheng R.K."/>
            <person name="Sun C.M."/>
        </authorList>
    </citation>
    <scope>NUCLEOTIDE SEQUENCE [LARGE SCALE GENOMIC DNA]</scope>
    <source>
        <strain evidence="1 2">WC007</strain>
    </source>
</reference>